<evidence type="ECO:0000259" key="12">
    <source>
        <dbReference type="PROSITE" id="PS50017"/>
    </source>
</evidence>
<dbReference type="InterPro" id="IPR011029">
    <property type="entry name" value="DEATH-like_dom_sf"/>
</dbReference>
<dbReference type="InterPro" id="IPR000488">
    <property type="entry name" value="Death_dom"/>
</dbReference>
<feature type="signal peptide" evidence="11">
    <location>
        <begin position="1"/>
        <end position="24"/>
    </location>
</feature>
<dbReference type="PROSITE" id="PS50050">
    <property type="entry name" value="TNFR_NGFR_2"/>
    <property type="match status" value="1"/>
</dbReference>
<protein>
    <submittedName>
        <fullName evidence="15">Tumor necrosis factor receptor superfamily member 21-like</fullName>
    </submittedName>
</protein>
<keyword evidence="10" id="KW-0812">Transmembrane</keyword>
<comment type="subcellular location">
    <subcellularLocation>
        <location evidence="1">Secreted</location>
    </subcellularLocation>
</comment>
<dbReference type="Proteomes" id="UP000694865">
    <property type="component" value="Unplaced"/>
</dbReference>
<evidence type="ECO:0000256" key="4">
    <source>
        <dbReference type="ARBA" id="ARBA00022729"/>
    </source>
</evidence>
<evidence type="ECO:0000256" key="6">
    <source>
        <dbReference type="ARBA" id="ARBA00023157"/>
    </source>
</evidence>
<feature type="transmembrane region" description="Helical" evidence="10">
    <location>
        <begin position="351"/>
        <end position="373"/>
    </location>
</feature>
<evidence type="ECO:0000256" key="8">
    <source>
        <dbReference type="PROSITE-ProRule" id="PRU00206"/>
    </source>
</evidence>
<evidence type="ECO:0000256" key="11">
    <source>
        <dbReference type="SAM" id="SignalP"/>
    </source>
</evidence>
<dbReference type="Gene3D" id="2.10.50.10">
    <property type="entry name" value="Tumor Necrosis Factor Receptor, subunit A, domain 2"/>
    <property type="match status" value="2"/>
</dbReference>
<feature type="domain" description="Death" evidence="12">
    <location>
        <begin position="476"/>
        <end position="538"/>
    </location>
</feature>
<comment type="caution">
    <text evidence="8">Lacks conserved residue(s) required for the propagation of feature annotation.</text>
</comment>
<feature type="region of interest" description="Disordered" evidence="9">
    <location>
        <begin position="217"/>
        <end position="252"/>
    </location>
</feature>
<evidence type="ECO:0000313" key="14">
    <source>
        <dbReference type="Proteomes" id="UP000694865"/>
    </source>
</evidence>
<keyword evidence="4 11" id="KW-0732">Signal</keyword>
<keyword evidence="2" id="KW-0964">Secreted</keyword>
<keyword evidence="3" id="KW-0053">Apoptosis</keyword>
<gene>
    <name evidence="15" type="primary">LOC100367273</name>
</gene>
<evidence type="ECO:0000259" key="13">
    <source>
        <dbReference type="PROSITE" id="PS50050"/>
    </source>
</evidence>
<feature type="domain" description="TNFR-Cys" evidence="13">
    <location>
        <begin position="73"/>
        <end position="115"/>
    </location>
</feature>
<evidence type="ECO:0000256" key="3">
    <source>
        <dbReference type="ARBA" id="ARBA00022703"/>
    </source>
</evidence>
<feature type="chain" id="PRO_5047396122" evidence="11">
    <location>
        <begin position="25"/>
        <end position="548"/>
    </location>
</feature>
<keyword evidence="14" id="KW-1185">Reference proteome</keyword>
<dbReference type="SMART" id="SM00208">
    <property type="entry name" value="TNFR"/>
    <property type="match status" value="4"/>
</dbReference>
<dbReference type="SUPFAM" id="SSF57586">
    <property type="entry name" value="TNF receptor-like"/>
    <property type="match status" value="2"/>
</dbReference>
<feature type="compositionally biased region" description="Polar residues" evidence="9">
    <location>
        <begin position="234"/>
        <end position="252"/>
    </location>
</feature>
<sequence length="548" mass="60754">MSGKSVRKWWHGLFFLILLTTTSTFSDVGLRCYKKDSDKRTFKLDNGLTCDLCEPGNYMTQSCTVATVTSCSRCDEGLYMPYYNSCPSCWVCSENCSGRNQVVVQNCDGVHEQKCGCLPGTYPIYDSRCTRQSCPPGERVSLRAQYGFDVRCRRCPKKTYSSTINSRTSCTPRTDCSALGQIFEFTGNSTHDAVCAEIPALAPLPPEMTATVAASVKENESTATASDDNDLMDDSQTQPNTASLNLPRSPNSIDALTPPYAASDGTALVTLRDGYGLTESQTKQPVTLAPVVTTNANYFPNVENGSLQIIVTNANGTGPSDEENKDSSYSTINPPNINRITKRDDGFDFGISYISLIGFLAFVVVILVVALWWRFCQCSTNKTASTKKYGLSSKQKKKLQRLSGCCAVNIVNSDSELEERHSRRRSVGQTSSCRTLLQKNITLKDGISIAVMLQETAPRIRRRYWKRFMRKRPCPGLSDADIDGVEYKCRGEDLGEVVYECLKIWKNRAGTNLSVRNLLWSLADFDNDLAKDLLEMYCQVEQVANSSL</sequence>
<dbReference type="PANTHER" id="PTHR23097:SF181">
    <property type="entry name" value="CASPASE-8-LIKE"/>
    <property type="match status" value="1"/>
</dbReference>
<keyword evidence="7" id="KW-0325">Glycoprotein</keyword>
<evidence type="ECO:0000313" key="15">
    <source>
        <dbReference type="RefSeq" id="XP_002736955.1"/>
    </source>
</evidence>
<dbReference type="GeneID" id="100367273"/>
<organism evidence="14 15">
    <name type="scientific">Saccoglossus kowalevskii</name>
    <name type="common">Acorn worm</name>
    <dbReference type="NCBI Taxonomy" id="10224"/>
    <lineage>
        <taxon>Eukaryota</taxon>
        <taxon>Metazoa</taxon>
        <taxon>Hemichordata</taxon>
        <taxon>Enteropneusta</taxon>
        <taxon>Harrimaniidae</taxon>
        <taxon>Saccoglossus</taxon>
    </lineage>
</organism>
<accession>A0ABM0GTD6</accession>
<evidence type="ECO:0000256" key="9">
    <source>
        <dbReference type="SAM" id="MobiDB-lite"/>
    </source>
</evidence>
<dbReference type="SUPFAM" id="SSF47986">
    <property type="entry name" value="DEATH domain"/>
    <property type="match status" value="1"/>
</dbReference>
<evidence type="ECO:0000256" key="2">
    <source>
        <dbReference type="ARBA" id="ARBA00022525"/>
    </source>
</evidence>
<keyword evidence="10" id="KW-1133">Transmembrane helix</keyword>
<name>A0ABM0GTD6_SACKO</name>
<reference evidence="15" key="1">
    <citation type="submission" date="2025-08" db="UniProtKB">
        <authorList>
            <consortium name="RefSeq"/>
        </authorList>
    </citation>
    <scope>IDENTIFICATION</scope>
    <source>
        <tissue evidence="15">Testes</tissue>
    </source>
</reference>
<dbReference type="InterPro" id="IPR052459">
    <property type="entry name" value="TNFRSF_decoy_receptor"/>
</dbReference>
<evidence type="ECO:0000256" key="7">
    <source>
        <dbReference type="ARBA" id="ARBA00023180"/>
    </source>
</evidence>
<dbReference type="PROSITE" id="PS50017">
    <property type="entry name" value="DEATH_DOMAIN"/>
    <property type="match status" value="1"/>
</dbReference>
<dbReference type="Gene3D" id="1.10.533.10">
    <property type="entry name" value="Death Domain, Fas"/>
    <property type="match status" value="1"/>
</dbReference>
<dbReference type="Pfam" id="PF00531">
    <property type="entry name" value="Death"/>
    <property type="match status" value="1"/>
</dbReference>
<feature type="repeat" description="TNFR-Cys" evidence="8">
    <location>
        <begin position="73"/>
        <end position="115"/>
    </location>
</feature>
<proteinExistence type="predicted"/>
<dbReference type="InterPro" id="IPR001368">
    <property type="entry name" value="TNFR/NGFR_Cys_rich_reg"/>
</dbReference>
<evidence type="ECO:0000256" key="1">
    <source>
        <dbReference type="ARBA" id="ARBA00004613"/>
    </source>
</evidence>
<dbReference type="PANTHER" id="PTHR23097">
    <property type="entry name" value="TUMOR NECROSIS FACTOR RECEPTOR SUPERFAMILY MEMBER"/>
    <property type="match status" value="1"/>
</dbReference>
<feature type="disulfide bond" evidence="8">
    <location>
        <begin position="74"/>
        <end position="89"/>
    </location>
</feature>
<evidence type="ECO:0000256" key="5">
    <source>
        <dbReference type="ARBA" id="ARBA00022737"/>
    </source>
</evidence>
<dbReference type="RefSeq" id="XP_002736955.1">
    <property type="nucleotide sequence ID" value="XM_002736909.2"/>
</dbReference>
<keyword evidence="5" id="KW-0677">Repeat</keyword>
<keyword evidence="10" id="KW-0472">Membrane</keyword>
<keyword evidence="6 8" id="KW-1015">Disulfide bond</keyword>
<evidence type="ECO:0000256" key="10">
    <source>
        <dbReference type="SAM" id="Phobius"/>
    </source>
</evidence>